<dbReference type="PANTHER" id="PTHR33446">
    <property type="entry name" value="PROTEIN TONB-RELATED"/>
    <property type="match status" value="1"/>
</dbReference>
<evidence type="ECO:0000256" key="10">
    <source>
        <dbReference type="SAM" id="MobiDB-lite"/>
    </source>
</evidence>
<evidence type="ECO:0000256" key="9">
    <source>
        <dbReference type="ARBA" id="ARBA00023136"/>
    </source>
</evidence>
<evidence type="ECO:0000256" key="5">
    <source>
        <dbReference type="ARBA" id="ARBA00022519"/>
    </source>
</evidence>
<dbReference type="PRINTS" id="PR01217">
    <property type="entry name" value="PRICHEXTENSN"/>
</dbReference>
<keyword evidence="13" id="KW-1185">Reference proteome</keyword>
<keyword evidence="5" id="KW-0997">Cell inner membrane</keyword>
<evidence type="ECO:0000256" key="6">
    <source>
        <dbReference type="ARBA" id="ARBA00022692"/>
    </source>
</evidence>
<evidence type="ECO:0000256" key="1">
    <source>
        <dbReference type="ARBA" id="ARBA00004383"/>
    </source>
</evidence>
<geneLocation type="plasmid" evidence="12 13">
    <name>pAcX50f</name>
</geneLocation>
<evidence type="ECO:0000256" key="8">
    <source>
        <dbReference type="ARBA" id="ARBA00022989"/>
    </source>
</evidence>
<dbReference type="Gene3D" id="3.30.1150.10">
    <property type="match status" value="1"/>
</dbReference>
<evidence type="ECO:0000313" key="13">
    <source>
        <dbReference type="Proteomes" id="UP000068210"/>
    </source>
</evidence>
<keyword evidence="7" id="KW-0653">Protein transport</keyword>
<keyword evidence="3" id="KW-0813">Transport</keyword>
<keyword evidence="4" id="KW-1003">Cell membrane</keyword>
<dbReference type="NCBIfam" id="TIGR01352">
    <property type="entry name" value="tonB_Cterm"/>
    <property type="match status" value="1"/>
</dbReference>
<dbReference type="KEGG" id="acx:Achr_f320"/>
<dbReference type="GO" id="GO:0015031">
    <property type="term" value="P:protein transport"/>
    <property type="evidence" value="ECO:0007669"/>
    <property type="project" value="UniProtKB-KW"/>
</dbReference>
<evidence type="ECO:0000313" key="12">
    <source>
        <dbReference type="EMBL" id="AJE23730.1"/>
    </source>
</evidence>
<dbReference type="InterPro" id="IPR006260">
    <property type="entry name" value="TonB/TolA_C"/>
</dbReference>
<feature type="compositionally biased region" description="Pro residues" evidence="10">
    <location>
        <begin position="134"/>
        <end position="145"/>
    </location>
</feature>
<feature type="compositionally biased region" description="Basic and acidic residues" evidence="10">
    <location>
        <begin position="14"/>
        <end position="25"/>
    </location>
</feature>
<dbReference type="InterPro" id="IPR051045">
    <property type="entry name" value="TonB-dependent_transducer"/>
</dbReference>
<keyword evidence="9" id="KW-0472">Membrane</keyword>
<organism evidence="12 13">
    <name type="scientific">Azotobacter chroococcum NCIMB 8003</name>
    <dbReference type="NCBI Taxonomy" id="1328314"/>
    <lineage>
        <taxon>Bacteria</taxon>
        <taxon>Pseudomonadati</taxon>
        <taxon>Pseudomonadota</taxon>
        <taxon>Gammaproteobacteria</taxon>
        <taxon>Pseudomonadales</taxon>
        <taxon>Pseudomonadaceae</taxon>
        <taxon>Azotobacter</taxon>
    </lineage>
</organism>
<reference evidence="12 13" key="1">
    <citation type="journal article" date="2015" name="PLoS ONE">
        <title>Azotobacter Genomes: The Genome of Azotobacter chroococcum NCIMB 8003 (ATCC 4412).</title>
        <authorList>
            <person name="Robson R.L."/>
            <person name="Jones R."/>
            <person name="Robson R.M."/>
            <person name="Schwartz A."/>
            <person name="Richardson T.H."/>
        </authorList>
    </citation>
    <scope>NUCLEOTIDE SEQUENCE [LARGE SCALE GENOMIC DNA]</scope>
    <source>
        <strain evidence="12 13">NCIMB 8003</strain>
        <plasmid evidence="13">Plasmid pAcX50f</plasmid>
    </source>
</reference>
<feature type="compositionally biased region" description="Pro residues" evidence="10">
    <location>
        <begin position="97"/>
        <end position="121"/>
    </location>
</feature>
<keyword evidence="12" id="KW-0614">Plasmid</keyword>
<dbReference type="HOGENOM" id="CLU_076057_2_0_6"/>
<dbReference type="PANTHER" id="PTHR33446:SF2">
    <property type="entry name" value="PROTEIN TONB"/>
    <property type="match status" value="1"/>
</dbReference>
<dbReference type="GO" id="GO:0031992">
    <property type="term" value="F:energy transducer activity"/>
    <property type="evidence" value="ECO:0007669"/>
    <property type="project" value="TreeGrafter"/>
</dbReference>
<dbReference type="PROSITE" id="PS52015">
    <property type="entry name" value="TONB_CTD"/>
    <property type="match status" value="1"/>
</dbReference>
<dbReference type="Pfam" id="PF03544">
    <property type="entry name" value="TonB_C"/>
    <property type="match status" value="1"/>
</dbReference>
<dbReference type="RefSeq" id="WP_040107293.1">
    <property type="nucleotide sequence ID" value="NZ_CP010421.1"/>
</dbReference>
<proteinExistence type="inferred from homology"/>
<dbReference type="Proteomes" id="UP000068210">
    <property type="component" value="Plasmid pAcX50f"/>
</dbReference>
<comment type="subcellular location">
    <subcellularLocation>
        <location evidence="1">Cell inner membrane</location>
        <topology evidence="1">Single-pass membrane protein</topology>
        <orientation evidence="1">Periplasmic side</orientation>
    </subcellularLocation>
</comment>
<protein>
    <submittedName>
        <fullName evidence="12">TonB C-terminal domain protein, ferric siderophore transporter</fullName>
    </submittedName>
</protein>
<dbReference type="AlphaFoldDB" id="A0A0C4WUX5"/>
<feature type="region of interest" description="Disordered" evidence="10">
    <location>
        <begin position="91"/>
        <end position="171"/>
    </location>
</feature>
<accession>A0A0C4WUX5</accession>
<feature type="domain" description="TonB C-terminal" evidence="11">
    <location>
        <begin position="192"/>
        <end position="282"/>
    </location>
</feature>
<evidence type="ECO:0000256" key="2">
    <source>
        <dbReference type="ARBA" id="ARBA00006555"/>
    </source>
</evidence>
<feature type="compositionally biased region" description="Low complexity" evidence="10">
    <location>
        <begin position="157"/>
        <end position="171"/>
    </location>
</feature>
<keyword evidence="6" id="KW-0812">Transmembrane</keyword>
<evidence type="ECO:0000256" key="3">
    <source>
        <dbReference type="ARBA" id="ARBA00022448"/>
    </source>
</evidence>
<evidence type="ECO:0000259" key="11">
    <source>
        <dbReference type="PROSITE" id="PS52015"/>
    </source>
</evidence>
<evidence type="ECO:0000256" key="4">
    <source>
        <dbReference type="ARBA" id="ARBA00022475"/>
    </source>
</evidence>
<keyword evidence="8" id="KW-1133">Transmembrane helix</keyword>
<comment type="similarity">
    <text evidence="2">Belongs to the TonB family.</text>
</comment>
<dbReference type="EMBL" id="CP010421">
    <property type="protein sequence ID" value="AJE23730.1"/>
    <property type="molecule type" value="Genomic_DNA"/>
</dbReference>
<evidence type="ECO:0000256" key="7">
    <source>
        <dbReference type="ARBA" id="ARBA00022927"/>
    </source>
</evidence>
<dbReference type="GO" id="GO:0055085">
    <property type="term" value="P:transmembrane transport"/>
    <property type="evidence" value="ECO:0007669"/>
    <property type="project" value="InterPro"/>
</dbReference>
<dbReference type="GO" id="GO:0098797">
    <property type="term" value="C:plasma membrane protein complex"/>
    <property type="evidence" value="ECO:0007669"/>
    <property type="project" value="TreeGrafter"/>
</dbReference>
<feature type="region of interest" description="Disordered" evidence="10">
    <location>
        <begin position="1"/>
        <end position="31"/>
    </location>
</feature>
<dbReference type="SUPFAM" id="SSF74653">
    <property type="entry name" value="TolA/TonB C-terminal domain"/>
    <property type="match status" value="1"/>
</dbReference>
<name>A0A0C4WUX5_9GAMM</name>
<sequence length="282" mass="29623">MGNVLGAGRAPYVPRHEERHAEKAPTFDTAQPQALETSRFSIANRSPGNRSEVLILGILAALLLHAGALHWLGRHSTPPLPEIPVQVPPMTIEFSSPAPPAEPVASPPPPIAAAEPPPSPAPVVEELAPKKAPPKPLPKPKPQPPKQKAEPRPAQPTPAKAEAPTAPAAPTAALAPAVPAAVSSPVQAQLTPPSASAGYLRNPAPEYPALALRRNWQGTVLLRVHVLASGRPSEIQVQKSSGRDLLDEAAVAAVKRWSFVPAKRGDTAQDGWVSVPIDFKLN</sequence>
<dbReference type="InterPro" id="IPR037682">
    <property type="entry name" value="TonB_C"/>
</dbReference>
<gene>
    <name evidence="12" type="primary">tonB</name>
    <name evidence="12" type="ORF">Achr_f320</name>
</gene>